<proteinExistence type="predicted"/>
<feature type="compositionally biased region" description="Polar residues" evidence="1">
    <location>
        <begin position="21"/>
        <end position="55"/>
    </location>
</feature>
<feature type="non-terminal residue" evidence="2">
    <location>
        <position position="1"/>
    </location>
</feature>
<comment type="caution">
    <text evidence="2">The sequence shown here is derived from an EMBL/GenBank/DDBJ whole genome shotgun (WGS) entry which is preliminary data.</text>
</comment>
<accession>A0A922MDL8</accession>
<organism evidence="2 3">
    <name type="scientific">Spodoptera exigua</name>
    <name type="common">Beet armyworm</name>
    <name type="synonym">Noctua fulgens</name>
    <dbReference type="NCBI Taxonomy" id="7107"/>
    <lineage>
        <taxon>Eukaryota</taxon>
        <taxon>Metazoa</taxon>
        <taxon>Ecdysozoa</taxon>
        <taxon>Arthropoda</taxon>
        <taxon>Hexapoda</taxon>
        <taxon>Insecta</taxon>
        <taxon>Pterygota</taxon>
        <taxon>Neoptera</taxon>
        <taxon>Endopterygota</taxon>
        <taxon>Lepidoptera</taxon>
        <taxon>Glossata</taxon>
        <taxon>Ditrysia</taxon>
        <taxon>Noctuoidea</taxon>
        <taxon>Noctuidae</taxon>
        <taxon>Amphipyrinae</taxon>
        <taxon>Spodoptera</taxon>
    </lineage>
</organism>
<evidence type="ECO:0000256" key="1">
    <source>
        <dbReference type="SAM" id="MobiDB-lite"/>
    </source>
</evidence>
<dbReference type="AlphaFoldDB" id="A0A922MDL8"/>
<reference evidence="2" key="1">
    <citation type="journal article" date="2021" name="G3 (Bethesda)">
        <title>Genome and transcriptome analysis of the beet armyworm Spodoptera exigua reveals targets for pest control. .</title>
        <authorList>
            <person name="Simon S."/>
            <person name="Breeschoten T."/>
            <person name="Jansen H.J."/>
            <person name="Dirks R.P."/>
            <person name="Schranz M.E."/>
            <person name="Ros V.I.D."/>
        </authorList>
    </citation>
    <scope>NUCLEOTIDE SEQUENCE</scope>
    <source>
        <strain evidence="2">TB_SE_WUR_2020</strain>
    </source>
</reference>
<dbReference type="EMBL" id="JACEFF010000602">
    <property type="protein sequence ID" value="KAH9634633.1"/>
    <property type="molecule type" value="Genomic_DNA"/>
</dbReference>
<protein>
    <submittedName>
        <fullName evidence="2">Uncharacterized protein</fullName>
    </submittedName>
</protein>
<gene>
    <name evidence="2" type="ORF">HF086_009285</name>
</gene>
<name>A0A922MDL8_SPOEX</name>
<dbReference type="Proteomes" id="UP000814243">
    <property type="component" value="Unassembled WGS sequence"/>
</dbReference>
<feature type="region of interest" description="Disordered" evidence="1">
    <location>
        <begin position="19"/>
        <end position="73"/>
    </location>
</feature>
<sequence length="260" mass="30180">MTKAQKTLWNCQSCRCKTPRSDNTNTPIRPQQFPSSSVNKPSTEPLRQNTVSSNKSDTENFDDESIVDNTQTPNENLKNDNISLQILDRMLDDKIVSLKNYFANDITRIISEEISKFMIGLKSETMEKTEEYLHYRISTMIQEICGINITGYVEEITRIGRKGHRRPVVPVEFLSKRLPKHLLQNHQLFQNTGISISEYLDKETFLKRKKLSQILTEARRNGHHAVIRNNKLLIDGKEVNKSQKENLYTSYNNETLLYNN</sequence>
<evidence type="ECO:0000313" key="2">
    <source>
        <dbReference type="EMBL" id="KAH9634633.1"/>
    </source>
</evidence>
<evidence type="ECO:0000313" key="3">
    <source>
        <dbReference type="Proteomes" id="UP000814243"/>
    </source>
</evidence>